<feature type="coiled-coil region" evidence="1">
    <location>
        <begin position="477"/>
        <end position="511"/>
    </location>
</feature>
<keyword evidence="1" id="KW-0175">Coiled coil</keyword>
<dbReference type="RefSeq" id="XP_045958417.1">
    <property type="nucleotide sequence ID" value="XM_046100024.1"/>
</dbReference>
<evidence type="ECO:0000256" key="1">
    <source>
        <dbReference type="SAM" id="Coils"/>
    </source>
</evidence>
<feature type="coiled-coil region" evidence="1">
    <location>
        <begin position="580"/>
        <end position="639"/>
    </location>
</feature>
<gene>
    <name evidence="3" type="ORF">BKA67DRAFT_535481</name>
</gene>
<accession>A0A9P8UKW7</accession>
<evidence type="ECO:0000313" key="3">
    <source>
        <dbReference type="EMBL" id="KAH6654147.1"/>
    </source>
</evidence>
<reference evidence="3" key="1">
    <citation type="journal article" date="2021" name="Nat. Commun.">
        <title>Genetic determinants of endophytism in the Arabidopsis root mycobiome.</title>
        <authorList>
            <person name="Mesny F."/>
            <person name="Miyauchi S."/>
            <person name="Thiergart T."/>
            <person name="Pickel B."/>
            <person name="Atanasova L."/>
            <person name="Karlsson M."/>
            <person name="Huettel B."/>
            <person name="Barry K.W."/>
            <person name="Haridas S."/>
            <person name="Chen C."/>
            <person name="Bauer D."/>
            <person name="Andreopoulos W."/>
            <person name="Pangilinan J."/>
            <person name="LaButti K."/>
            <person name="Riley R."/>
            <person name="Lipzen A."/>
            <person name="Clum A."/>
            <person name="Drula E."/>
            <person name="Henrissat B."/>
            <person name="Kohler A."/>
            <person name="Grigoriev I.V."/>
            <person name="Martin F.M."/>
            <person name="Hacquard S."/>
        </authorList>
    </citation>
    <scope>NUCLEOTIDE SEQUENCE</scope>
    <source>
        <strain evidence="3">MPI-SDFR-AT-0073</strain>
    </source>
</reference>
<name>A0A9P8UKW7_9PEZI</name>
<sequence>MWDDLETPIALRRTPRRSTGNAGVTAPSVAASKTPTTSRTGKRVRFSDPGPELSYKSPSSTGLTPMVRRSTIGVTPSRKRRRHSTPSDLQDVHDADELAGTSETPNVVRVLSLRQILDDRLKRRIRRNGLSEEMNTIEIEKRHEAQRQASELQHLREELAEKDEEIERLKDATILQDTARIMELEQEVGHLRAELNRQSDRADQTHHDWTMAARDPFSDSVDDDGFGDATMADLVCSTPSRARASFPTPPCTSPTMPTTPMSIRRFASSPVSHTGVQAQLPDPEKELLEAELGSLRLELGKLNEALEIHEALRARMADRLSSVESSEVAGNDDVEAHLGRVLQSLSDKTAALAQLNSSISSLGFRGNDAGDIVSSVSRALRSARLELEYITPGEIALPLSSHGAQVLDLVLTRLRDLARQVKEDEASIDEYHSLELSLRQQLGARVEAMDGLQRELKRSTCRLGEKDERITELEIGTDRLKGAIEKYRRDVSELETLVQTMEEQGQDAEARLQANVETGKQQSAKRDTDIAALEEKVTSVLSQTAEVRIQLADVQAKRVANITALNKSHGTALAIRDARVTELRGEIDSINESLRNAHETIRQLKVENLGLKRDIEGEKKRAKQAVDSMKTELERVLEMSEGILATPKKVTDTGRRCTRSSDLLKTPGQAALPPAGPSGFLVDSGKGKRKRRHDSGLGFLDEEEYEV</sequence>
<protein>
    <submittedName>
        <fullName evidence="3">Uncharacterized protein</fullName>
    </submittedName>
</protein>
<dbReference type="AlphaFoldDB" id="A0A9P8UKW7"/>
<proteinExistence type="predicted"/>
<dbReference type="OrthoDB" id="3532430at2759"/>
<dbReference type="Proteomes" id="UP000758603">
    <property type="component" value="Unassembled WGS sequence"/>
</dbReference>
<feature type="coiled-coil region" evidence="1">
    <location>
        <begin position="142"/>
        <end position="201"/>
    </location>
</feature>
<feature type="region of interest" description="Disordered" evidence="2">
    <location>
        <begin position="659"/>
        <end position="707"/>
    </location>
</feature>
<feature type="region of interest" description="Disordered" evidence="2">
    <location>
        <begin position="1"/>
        <end position="100"/>
    </location>
</feature>
<organism evidence="3 4">
    <name type="scientific">Truncatella angustata</name>
    <dbReference type="NCBI Taxonomy" id="152316"/>
    <lineage>
        <taxon>Eukaryota</taxon>
        <taxon>Fungi</taxon>
        <taxon>Dikarya</taxon>
        <taxon>Ascomycota</taxon>
        <taxon>Pezizomycotina</taxon>
        <taxon>Sordariomycetes</taxon>
        <taxon>Xylariomycetidae</taxon>
        <taxon>Amphisphaeriales</taxon>
        <taxon>Sporocadaceae</taxon>
        <taxon>Truncatella</taxon>
    </lineage>
</organism>
<evidence type="ECO:0000256" key="2">
    <source>
        <dbReference type="SAM" id="MobiDB-lite"/>
    </source>
</evidence>
<keyword evidence="4" id="KW-1185">Reference proteome</keyword>
<dbReference type="SUPFAM" id="SSF58100">
    <property type="entry name" value="Bacterial hemolysins"/>
    <property type="match status" value="1"/>
</dbReference>
<evidence type="ECO:0000313" key="4">
    <source>
        <dbReference type="Proteomes" id="UP000758603"/>
    </source>
</evidence>
<dbReference type="GeneID" id="70128916"/>
<dbReference type="PANTHER" id="PTHR23159:SF31">
    <property type="entry name" value="CENTROSOME-ASSOCIATED PROTEIN CEP250 ISOFORM X1"/>
    <property type="match status" value="1"/>
</dbReference>
<comment type="caution">
    <text evidence="3">The sequence shown here is derived from an EMBL/GenBank/DDBJ whole genome shotgun (WGS) entry which is preliminary data.</text>
</comment>
<dbReference type="EMBL" id="JAGPXC010000004">
    <property type="protein sequence ID" value="KAH6654147.1"/>
    <property type="molecule type" value="Genomic_DNA"/>
</dbReference>
<dbReference type="PANTHER" id="PTHR23159">
    <property type="entry name" value="CENTROSOMAL PROTEIN 2"/>
    <property type="match status" value="1"/>
</dbReference>